<dbReference type="Pfam" id="PF00895">
    <property type="entry name" value="ATP-synt_8"/>
    <property type="match status" value="1"/>
</dbReference>
<dbReference type="GO" id="GO:0015986">
    <property type="term" value="P:proton motive force-driven ATP synthesis"/>
    <property type="evidence" value="ECO:0007669"/>
    <property type="project" value="InterPro"/>
</dbReference>
<dbReference type="GO" id="GO:0031966">
    <property type="term" value="C:mitochondrial membrane"/>
    <property type="evidence" value="ECO:0007669"/>
    <property type="project" value="UniProtKB-SubCell"/>
</dbReference>
<evidence type="ECO:0000313" key="14">
    <source>
        <dbReference type="EMBL" id="AOY39131.1"/>
    </source>
</evidence>
<evidence type="ECO:0000256" key="11">
    <source>
        <dbReference type="ARBA" id="ARBA00023136"/>
    </source>
</evidence>
<evidence type="ECO:0000256" key="13">
    <source>
        <dbReference type="SAM" id="Phobius"/>
    </source>
</evidence>
<dbReference type="AlphaFoldDB" id="A0A343A3K3"/>
<keyword evidence="10 12" id="KW-0496">Mitochondrion</keyword>
<dbReference type="EMBL" id="KX035162">
    <property type="protein sequence ID" value="AOY39131.1"/>
    <property type="molecule type" value="Genomic_DNA"/>
</dbReference>
<keyword evidence="11 13" id="KW-0472">Membrane</keyword>
<evidence type="ECO:0000256" key="7">
    <source>
        <dbReference type="ARBA" id="ARBA00022781"/>
    </source>
</evidence>
<evidence type="ECO:0000256" key="10">
    <source>
        <dbReference type="ARBA" id="ARBA00023128"/>
    </source>
</evidence>
<evidence type="ECO:0000256" key="6">
    <source>
        <dbReference type="ARBA" id="ARBA00022692"/>
    </source>
</evidence>
<evidence type="ECO:0000256" key="9">
    <source>
        <dbReference type="ARBA" id="ARBA00023065"/>
    </source>
</evidence>
<geneLocation type="mitochondrion" evidence="14"/>
<evidence type="ECO:0000256" key="3">
    <source>
        <dbReference type="ARBA" id="ARBA00011291"/>
    </source>
</evidence>
<accession>A0A343A3K3</accession>
<keyword evidence="6 12" id="KW-0812">Transmembrane</keyword>
<name>A0A343A3K3_9CUCU</name>
<evidence type="ECO:0000256" key="2">
    <source>
        <dbReference type="ARBA" id="ARBA00008892"/>
    </source>
</evidence>
<evidence type="ECO:0000256" key="4">
    <source>
        <dbReference type="ARBA" id="ARBA00022448"/>
    </source>
</evidence>
<evidence type="ECO:0000256" key="12">
    <source>
        <dbReference type="RuleBase" id="RU003661"/>
    </source>
</evidence>
<dbReference type="GO" id="GO:0015078">
    <property type="term" value="F:proton transmembrane transporter activity"/>
    <property type="evidence" value="ECO:0007669"/>
    <property type="project" value="InterPro"/>
</dbReference>
<keyword evidence="4 12" id="KW-0813">Transport</keyword>
<gene>
    <name evidence="14" type="primary">atp8</name>
</gene>
<protein>
    <recommendedName>
        <fullName evidence="12">ATP synthase complex subunit 8</fullName>
    </recommendedName>
</protein>
<keyword evidence="8 13" id="KW-1133">Transmembrane helix</keyword>
<comment type="subunit">
    <text evidence="3">F-type ATPases have 2 components, CF(1) - the catalytic core - and CF(0) - the membrane proton channel.</text>
</comment>
<sequence length="51" mass="6289">MPQMAPMSWLTLMLFFLINLLMFNLINYYSFLPNFKNKLLLKSNINMNWKW</sequence>
<keyword evidence="7 12" id="KW-0375">Hydrogen ion transport</keyword>
<reference evidence="14" key="1">
    <citation type="submission" date="2016-04" db="EMBL/GenBank/DDBJ databases">
        <title>Mitochondria of unsequenced beetle families.</title>
        <authorList>
            <person name="Linard B."/>
            <person name="Andujar C."/>
            <person name="Arribas P."/>
            <person name="Vogler A.P."/>
        </authorList>
    </citation>
    <scope>NUCLEOTIDE SEQUENCE</scope>
</reference>
<evidence type="ECO:0000256" key="1">
    <source>
        <dbReference type="ARBA" id="ARBA00004304"/>
    </source>
</evidence>
<evidence type="ECO:0000256" key="8">
    <source>
        <dbReference type="ARBA" id="ARBA00022989"/>
    </source>
</evidence>
<dbReference type="InterPro" id="IPR001421">
    <property type="entry name" value="ATP8_metazoa"/>
</dbReference>
<comment type="similarity">
    <text evidence="2 12">Belongs to the ATPase protein 8 family.</text>
</comment>
<dbReference type="GO" id="GO:0045259">
    <property type="term" value="C:proton-transporting ATP synthase complex"/>
    <property type="evidence" value="ECO:0007669"/>
    <property type="project" value="UniProtKB-KW"/>
</dbReference>
<evidence type="ECO:0000256" key="5">
    <source>
        <dbReference type="ARBA" id="ARBA00022547"/>
    </source>
</evidence>
<organism evidence="14">
    <name type="scientific">Stenotrachelus aeneus</name>
    <dbReference type="NCBI Taxonomy" id="1501903"/>
    <lineage>
        <taxon>Eukaryota</taxon>
        <taxon>Metazoa</taxon>
        <taxon>Ecdysozoa</taxon>
        <taxon>Arthropoda</taxon>
        <taxon>Hexapoda</taxon>
        <taxon>Insecta</taxon>
        <taxon>Pterygota</taxon>
        <taxon>Neoptera</taxon>
        <taxon>Endopterygota</taxon>
        <taxon>Coleoptera</taxon>
        <taxon>Polyphaga</taxon>
        <taxon>Cucujiformia</taxon>
        <taxon>Stenotrachelidae</taxon>
        <taxon>Stenotrachelus</taxon>
    </lineage>
</organism>
<comment type="subcellular location">
    <subcellularLocation>
        <location evidence="1 12">Mitochondrion membrane</location>
        <topology evidence="1 12">Single-pass membrane protein</topology>
    </subcellularLocation>
</comment>
<feature type="transmembrane region" description="Helical" evidence="13">
    <location>
        <begin position="12"/>
        <end position="32"/>
    </location>
</feature>
<keyword evidence="5 12" id="KW-0138">CF(0)</keyword>
<proteinExistence type="inferred from homology"/>
<keyword evidence="9 12" id="KW-0406">Ion transport</keyword>